<keyword evidence="2 4" id="KW-0732">Signal</keyword>
<dbReference type="InterPro" id="IPR039246">
    <property type="entry name" value="Flagellar_FlgA"/>
</dbReference>
<evidence type="ECO:0000256" key="1">
    <source>
        <dbReference type="ARBA" id="ARBA00004418"/>
    </source>
</evidence>
<keyword evidence="7" id="KW-1185">Reference proteome</keyword>
<dbReference type="Gene3D" id="3.90.1210.10">
    <property type="entry name" value="Antifreeze-like/N-acetylneuraminic acid synthase C-terminal domain"/>
    <property type="match status" value="1"/>
</dbReference>
<dbReference type="InterPro" id="IPR017585">
    <property type="entry name" value="SAF_FlgA"/>
</dbReference>
<dbReference type="InterPro" id="IPR036732">
    <property type="entry name" value="AFP_Neu5c_C_sf"/>
</dbReference>
<feature type="domain" description="SAF" evidence="5">
    <location>
        <begin position="114"/>
        <end position="176"/>
    </location>
</feature>
<keyword evidence="6" id="KW-0969">Cilium</keyword>
<keyword evidence="6" id="KW-0282">Flagellum</keyword>
<dbReference type="SUPFAM" id="SSF51269">
    <property type="entry name" value="AFP III-like domain"/>
    <property type="match status" value="1"/>
</dbReference>
<evidence type="ECO:0000256" key="3">
    <source>
        <dbReference type="ARBA" id="ARBA00022764"/>
    </source>
</evidence>
<evidence type="ECO:0000313" key="7">
    <source>
        <dbReference type="Proteomes" id="UP000676409"/>
    </source>
</evidence>
<dbReference type="RefSeq" id="WP_211937872.1">
    <property type="nucleotide sequence ID" value="NZ_CP073078.1"/>
</dbReference>
<feature type="signal peptide" evidence="4">
    <location>
        <begin position="1"/>
        <end position="24"/>
    </location>
</feature>
<evidence type="ECO:0000259" key="5">
    <source>
        <dbReference type="SMART" id="SM00858"/>
    </source>
</evidence>
<dbReference type="NCBIfam" id="TIGR03170">
    <property type="entry name" value="flgA_cterm"/>
    <property type="match status" value="1"/>
</dbReference>
<dbReference type="EMBL" id="CP073078">
    <property type="protein sequence ID" value="QUD87821.1"/>
    <property type="molecule type" value="Genomic_DNA"/>
</dbReference>
<name>A0A975G0Q9_9CAUL</name>
<dbReference type="GO" id="GO:0042597">
    <property type="term" value="C:periplasmic space"/>
    <property type="evidence" value="ECO:0007669"/>
    <property type="project" value="UniProtKB-SubCell"/>
</dbReference>
<reference evidence="6" key="1">
    <citation type="submission" date="2021-04" db="EMBL/GenBank/DDBJ databases">
        <title>The complete genome sequence of Caulobacter sp. S6.</title>
        <authorList>
            <person name="Tang Y."/>
            <person name="Ouyang W."/>
            <person name="Liu Q."/>
            <person name="Huang B."/>
            <person name="Guo Z."/>
            <person name="Lei P."/>
        </authorList>
    </citation>
    <scope>NUCLEOTIDE SEQUENCE</scope>
    <source>
        <strain evidence="6">S6</strain>
    </source>
</reference>
<dbReference type="PANTHER" id="PTHR36307">
    <property type="entry name" value="FLAGELLA BASAL BODY P-RING FORMATION PROTEIN FLGA"/>
    <property type="match status" value="1"/>
</dbReference>
<dbReference type="Proteomes" id="UP000676409">
    <property type="component" value="Chromosome"/>
</dbReference>
<organism evidence="6 7">
    <name type="scientific">Phenylobacterium montanum</name>
    <dbReference type="NCBI Taxonomy" id="2823693"/>
    <lineage>
        <taxon>Bacteria</taxon>
        <taxon>Pseudomonadati</taxon>
        <taxon>Pseudomonadota</taxon>
        <taxon>Alphaproteobacteria</taxon>
        <taxon>Caulobacterales</taxon>
        <taxon>Caulobacteraceae</taxon>
        <taxon>Phenylobacterium</taxon>
    </lineage>
</organism>
<keyword evidence="6" id="KW-0966">Cell projection</keyword>
<evidence type="ECO:0000313" key="6">
    <source>
        <dbReference type="EMBL" id="QUD87821.1"/>
    </source>
</evidence>
<gene>
    <name evidence="6" type="primary">flgA</name>
    <name evidence="6" type="ORF">KCG34_22720</name>
</gene>
<dbReference type="AlphaFoldDB" id="A0A975G0Q9"/>
<evidence type="ECO:0000256" key="4">
    <source>
        <dbReference type="SAM" id="SignalP"/>
    </source>
</evidence>
<dbReference type="PANTHER" id="PTHR36307:SF1">
    <property type="entry name" value="FLAGELLA BASAL BODY P-RING FORMATION PROTEIN FLGA"/>
    <property type="match status" value="1"/>
</dbReference>
<dbReference type="KEGG" id="caul:KCG34_22720"/>
<proteinExistence type="predicted"/>
<sequence length="257" mass="26116">MSQRILSFLAGAAIALAAASAALAGEPVSLRPDVASGRTVTLGDLFEGAGAAGEVMVGYGAPAGQSAVLDAGEVQAIARQHGLDWANPQGLRRIVVRSDMAGDPSRGAPAGKMIDALTWARNIAAGEIIQPTDLTYAKVPSFSAPGDMPRDADALIGKAARRPLRAGSAAAMHDAAAAEVIKRDDVVQVSYQADGISLILTGKAMAAAHAGEPVAVMNTVSKKVLQAIAIGPDQAVVGPAAEQYRAAFPSSQQFAAR</sequence>
<dbReference type="Gene3D" id="2.30.30.760">
    <property type="match status" value="1"/>
</dbReference>
<dbReference type="InterPro" id="IPR013974">
    <property type="entry name" value="SAF"/>
</dbReference>
<accession>A0A975G0Q9</accession>
<comment type="subcellular location">
    <subcellularLocation>
        <location evidence="1">Periplasm</location>
    </subcellularLocation>
</comment>
<keyword evidence="3" id="KW-0574">Periplasm</keyword>
<dbReference type="Pfam" id="PF13144">
    <property type="entry name" value="ChapFlgA"/>
    <property type="match status" value="1"/>
</dbReference>
<dbReference type="CDD" id="cd11614">
    <property type="entry name" value="SAF_CpaB_FlgA_like"/>
    <property type="match status" value="1"/>
</dbReference>
<feature type="chain" id="PRO_5036893896" evidence="4">
    <location>
        <begin position="25"/>
        <end position="257"/>
    </location>
</feature>
<dbReference type="SMART" id="SM00858">
    <property type="entry name" value="SAF"/>
    <property type="match status" value="1"/>
</dbReference>
<protein>
    <submittedName>
        <fullName evidence="6">Flagellar basal body P-ring formation protein FlgA</fullName>
    </submittedName>
</protein>
<dbReference type="GO" id="GO:0044780">
    <property type="term" value="P:bacterial-type flagellum assembly"/>
    <property type="evidence" value="ECO:0007669"/>
    <property type="project" value="InterPro"/>
</dbReference>
<evidence type="ECO:0000256" key="2">
    <source>
        <dbReference type="ARBA" id="ARBA00022729"/>
    </source>
</evidence>